<comment type="caution">
    <text evidence="7">The sequence shown here is derived from an EMBL/GenBank/DDBJ whole genome shotgun (WGS) entry which is preliminary data.</text>
</comment>
<feature type="transmembrane region" description="Helical" evidence="6">
    <location>
        <begin position="212"/>
        <end position="231"/>
    </location>
</feature>
<feature type="transmembrane region" description="Helical" evidence="6">
    <location>
        <begin position="38"/>
        <end position="60"/>
    </location>
</feature>
<dbReference type="STRING" id="1781255.BH720_08005"/>
<organism evidence="7">
    <name type="scientific">Desertifilum tharense IPPAS B-1220</name>
    <dbReference type="NCBI Taxonomy" id="1781255"/>
    <lineage>
        <taxon>Bacteria</taxon>
        <taxon>Bacillati</taxon>
        <taxon>Cyanobacteriota</taxon>
        <taxon>Cyanophyceae</taxon>
        <taxon>Desertifilales</taxon>
        <taxon>Desertifilaceae</taxon>
        <taxon>Desertifilum</taxon>
    </lineage>
</organism>
<proteinExistence type="inferred from homology"/>
<evidence type="ECO:0000313" key="7">
    <source>
        <dbReference type="EMBL" id="OEJ75712.1"/>
    </source>
</evidence>
<dbReference type="Pfam" id="PF01925">
    <property type="entry name" value="TauE"/>
    <property type="match status" value="1"/>
</dbReference>
<comment type="subcellular location">
    <subcellularLocation>
        <location evidence="6">Cell membrane</location>
        <topology evidence="6">Multi-pass membrane protein</topology>
    </subcellularLocation>
    <subcellularLocation>
        <location evidence="1">Membrane</location>
        <topology evidence="1">Multi-pass membrane protein</topology>
    </subcellularLocation>
</comment>
<dbReference type="OrthoDB" id="528320at2"/>
<dbReference type="PANTHER" id="PTHR43701:SF2">
    <property type="entry name" value="MEMBRANE TRANSPORTER PROTEIN YJNA-RELATED"/>
    <property type="match status" value="1"/>
</dbReference>
<name>A0A1E5QLZ4_9CYAN</name>
<feature type="transmembrane region" description="Helical" evidence="6">
    <location>
        <begin position="270"/>
        <end position="285"/>
    </location>
</feature>
<sequence>MIWLIGHVLAVCIGVSLGLIGGGGSILAAPVLIYVMGIAPKSAFAMTLAIVGAVSAIGIIPHWRQGNINLKIAMLFAPPAMVGAYAGARIAGLPLVTPTVQLLAFAAIMLIASFSMITKGKGSTSLEAHSYSEEGLEVSGVKNSQIAIREAFAQRLHRRIPTGIAPAKHGSWAIILEGFGVGLLTGFVGIGGGFLVIPTLVILGGIPMKEAIGTSLIILVLKSITGLAGYLGHVPLEWGLVGSFIVAASAGILLGAYLMRFVCPKQLEKGFGYFVLAVAIFILIER</sequence>
<evidence type="ECO:0000256" key="5">
    <source>
        <dbReference type="ARBA" id="ARBA00023136"/>
    </source>
</evidence>
<dbReference type="InterPro" id="IPR051598">
    <property type="entry name" value="TSUP/Inactive_protease-like"/>
</dbReference>
<evidence type="ECO:0000256" key="4">
    <source>
        <dbReference type="ARBA" id="ARBA00022989"/>
    </source>
</evidence>
<evidence type="ECO:0000256" key="6">
    <source>
        <dbReference type="RuleBase" id="RU363041"/>
    </source>
</evidence>
<keyword evidence="4 6" id="KW-1133">Transmembrane helix</keyword>
<evidence type="ECO:0000256" key="1">
    <source>
        <dbReference type="ARBA" id="ARBA00004141"/>
    </source>
</evidence>
<evidence type="ECO:0000256" key="2">
    <source>
        <dbReference type="ARBA" id="ARBA00009142"/>
    </source>
</evidence>
<keyword evidence="3 6" id="KW-0812">Transmembrane</keyword>
<protein>
    <recommendedName>
        <fullName evidence="6">Probable membrane transporter protein</fullName>
    </recommendedName>
</protein>
<comment type="similarity">
    <text evidence="2 6">Belongs to the 4-toluene sulfonate uptake permease (TSUP) (TC 2.A.102) family.</text>
</comment>
<dbReference type="PANTHER" id="PTHR43701">
    <property type="entry name" value="MEMBRANE TRANSPORTER PROTEIN MJ0441-RELATED"/>
    <property type="match status" value="1"/>
</dbReference>
<dbReference type="EMBL" id="MJGC01000045">
    <property type="protein sequence ID" value="OEJ75712.1"/>
    <property type="molecule type" value="Genomic_DNA"/>
</dbReference>
<dbReference type="InterPro" id="IPR002781">
    <property type="entry name" value="TM_pro_TauE-like"/>
</dbReference>
<keyword evidence="5 6" id="KW-0472">Membrane</keyword>
<reference evidence="7" key="1">
    <citation type="submission" date="2016-09" db="EMBL/GenBank/DDBJ databases">
        <title>Draft genome of thermotolerant cyanobacterium Desertifilum sp. strain IPPAS B-1220.</title>
        <authorList>
            <person name="Sinetova M.A."/>
            <person name="Bolakhan K."/>
            <person name="Zayadan B.K."/>
            <person name="Mironov K.S."/>
            <person name="Ustinova V."/>
            <person name="Kupriyanova E.V."/>
            <person name="Sidorov R.A."/>
            <person name="Skrypnik A.N."/>
            <person name="Gogoleva N.E."/>
            <person name="Gogolev Y.V."/>
            <person name="Los D.A."/>
        </authorList>
    </citation>
    <scope>NUCLEOTIDE SEQUENCE [LARGE SCALE GENOMIC DNA]</scope>
    <source>
        <strain evidence="7">IPPAS B-1220</strain>
    </source>
</reference>
<dbReference type="AlphaFoldDB" id="A0A1E5QLZ4"/>
<feature type="transmembrane region" description="Helical" evidence="6">
    <location>
        <begin position="238"/>
        <end position="258"/>
    </location>
</feature>
<dbReference type="RefSeq" id="WP_069966659.1">
    <property type="nucleotide sequence ID" value="NZ_CM124774.1"/>
</dbReference>
<accession>A0A1E5QLZ4</accession>
<evidence type="ECO:0000256" key="3">
    <source>
        <dbReference type="ARBA" id="ARBA00022692"/>
    </source>
</evidence>
<feature type="transmembrane region" description="Helical" evidence="6">
    <location>
        <begin position="98"/>
        <end position="117"/>
    </location>
</feature>
<feature type="transmembrane region" description="Helical" evidence="6">
    <location>
        <begin position="181"/>
        <end position="206"/>
    </location>
</feature>
<dbReference type="GO" id="GO:0005886">
    <property type="term" value="C:plasma membrane"/>
    <property type="evidence" value="ECO:0007669"/>
    <property type="project" value="UniProtKB-SubCell"/>
</dbReference>
<keyword evidence="6" id="KW-1003">Cell membrane</keyword>
<gene>
    <name evidence="7" type="ORF">BH720_08005</name>
</gene>